<keyword evidence="1" id="KW-0175">Coiled coil</keyword>
<dbReference type="KEGG" id="pog:Pogu_1377"/>
<feature type="coiled-coil region" evidence="1">
    <location>
        <begin position="71"/>
        <end position="102"/>
    </location>
</feature>
<dbReference type="HOGENOM" id="CLU_007633_0_0_2"/>
<dbReference type="STRING" id="698757.Pogu_1377"/>
<sequence>MLPAKLVLSSARGVEEADTPPISRVEAEHEALKAVATIEEALIPAAVSAMGVVGAIATHDVVLGAATPIAAAIALAKADQLKEAVKKAKEAAERIYEAARELWEAAKVTLERIIEIVVEAIARALDYVKAHWFVLAAAEAWLIAYSLAQQLDYQLWQEHVAKLAPIIVGAPKFEKFKPALDEEGPGLFKVADYVRRVKTVEAVKKLFEAAREAVREGGEGGEEGKARDPEMRLAWHKLRETVINVNQHREPEERLRAEDVAALWAMFETYLKEVEGRVEEVRREVEKAVDELLRTEKAEISAGKIGEFEEFVRHIAYDFKTFCDVVVRNAEEIAGRENAQLLRNTFTITDLADGLAMATTKEFSILGRATPADKAMAFFKGLAEGAAWSRVVLKAVERGEAYRALALASTTAHDNYGASVETDDKKAWREMVVRTADWLREMGIEKFALRRNGDVVEIIVGDKVVAVVETKTIGERIVSFIATGDLARAYTEEAVKRLENVDRGEAEPYQLRALLVTDGSYNARNKHVEADTTSLLQAARLKRLGFNVYPTNNVSMTKEGPKPELHVVLSCEEGKKVIELVKSDLKDGVKRLRSDPRLRRRLLAKALEYLDQVEISVQGADKEMEEGRRIIEEVRQKIRERVKRFLDELRLGEGGKVCLAGCQFSEYTLSYKHEPYARVVAPLIHYIAEDAPREEVMKFLAELILYDGNVSPERVLLTMGNFHFEEQSNALPLDVYDKLALFITFAAKYNVGMKNIYIKLSAEKANAVKKFIEVMIYFDKWYAAEMFAQAWASLDADWKFGREQELYADHLFNKSQKARGYIEDYANNVKIEHVVRRDKATVYFKNENGSEIAHINIGWDGHSLLAKFKGARERAERLAAILNALGADVEVREDVSMWSVRLYTDAITAIRRPEWLEAVRALVKELYKNRKITKEQRDRLLGKIAAGPNVVEIASVGMSITLDEKEVKTSKYRSLKIIYQPSSPEAFDAAVKALKEAGFEDGIHFTAKRPEGEERGYIHLRTQAGLWKLVELSRKDVMWAKRALDKLEEIARARGFYDLLEEYLKPAKMAGMVDPQGMIAVDDERGIKAVIKDVKLQWEEERPRVIAEYDSNTSNKSFHFIWDVREGVTAAIWLDYEKAAVLATLTGDGSLKGKKGVVTLSAKHLFALAQYRGTGWDLLWWYVKVTSKK</sequence>
<evidence type="ECO:0000256" key="1">
    <source>
        <dbReference type="SAM" id="Coils"/>
    </source>
</evidence>
<feature type="domain" description="PaRep2b" evidence="2">
    <location>
        <begin position="773"/>
        <end position="1013"/>
    </location>
</feature>
<reference evidence="3 4" key="1">
    <citation type="journal article" date="2012" name="Stand. Genomic Sci.">
        <title>Complete genome sequence of Pyrobaculum oguniense.</title>
        <authorList>
            <person name="Bernick D.L."/>
            <person name="Karplus K."/>
            <person name="Lui L.M."/>
            <person name="Coker J.K."/>
            <person name="Murphy J.N."/>
            <person name="Chan P.P."/>
            <person name="Cozen A.E."/>
            <person name="Lowe T.M."/>
        </authorList>
    </citation>
    <scope>NUCLEOTIDE SEQUENCE [LARGE SCALE GENOMIC DNA]</scope>
    <source>
        <strain evidence="3 4">TE7</strain>
    </source>
</reference>
<dbReference type="Pfam" id="PF07775">
    <property type="entry name" value="PaRep2b"/>
    <property type="match status" value="2"/>
</dbReference>
<dbReference type="Proteomes" id="UP000009062">
    <property type="component" value="Chromosome"/>
</dbReference>
<keyword evidence="4" id="KW-1185">Reference proteome</keyword>
<evidence type="ECO:0000313" key="3">
    <source>
        <dbReference type="EMBL" id="AFA39404.1"/>
    </source>
</evidence>
<dbReference type="EMBL" id="CP003316">
    <property type="protein sequence ID" value="AFA39404.1"/>
    <property type="molecule type" value="Genomic_DNA"/>
</dbReference>
<gene>
    <name evidence="3" type="ordered locus">Pogu_1377</name>
</gene>
<feature type="coiled-coil region" evidence="1">
    <location>
        <begin position="271"/>
        <end position="298"/>
    </location>
</feature>
<organism evidence="3 4">
    <name type="scientific">Pyrobaculum oguniense (strain DSM 13380 / JCM 10595 / TE7)</name>
    <dbReference type="NCBI Taxonomy" id="698757"/>
    <lineage>
        <taxon>Archaea</taxon>
        <taxon>Thermoproteota</taxon>
        <taxon>Thermoprotei</taxon>
        <taxon>Thermoproteales</taxon>
        <taxon>Thermoproteaceae</taxon>
        <taxon>Pyrobaculum</taxon>
    </lineage>
</organism>
<evidence type="ECO:0000313" key="4">
    <source>
        <dbReference type="Proteomes" id="UP000009062"/>
    </source>
</evidence>
<feature type="domain" description="PaRep2b" evidence="2">
    <location>
        <begin position="1017"/>
        <end position="1183"/>
    </location>
</feature>
<dbReference type="eggNOG" id="arCOG09780">
    <property type="taxonomic scope" value="Archaea"/>
</dbReference>
<dbReference type="InterPro" id="IPR011689">
    <property type="entry name" value="PaRep2b"/>
</dbReference>
<accession>H6Q925</accession>
<dbReference type="eggNOG" id="arCOG07952">
    <property type="taxonomic scope" value="Archaea"/>
</dbReference>
<dbReference type="AlphaFoldDB" id="H6Q925"/>
<proteinExistence type="predicted"/>
<evidence type="ECO:0000259" key="2">
    <source>
        <dbReference type="Pfam" id="PF07775"/>
    </source>
</evidence>
<name>H6Q925_PYROT</name>
<protein>
    <submittedName>
        <fullName evidence="3">PaRep2b protein</fullName>
    </submittedName>
</protein>